<feature type="transmembrane region" description="Helical" evidence="1">
    <location>
        <begin position="167"/>
        <end position="188"/>
    </location>
</feature>
<keyword evidence="3" id="KW-1185">Reference proteome</keyword>
<dbReference type="PANTHER" id="PTHR37305:SF1">
    <property type="entry name" value="MEMBRANE PROTEIN"/>
    <property type="match status" value="1"/>
</dbReference>
<dbReference type="OrthoDB" id="2323897at2"/>
<dbReference type="PANTHER" id="PTHR37305">
    <property type="entry name" value="INTEGRAL MEMBRANE PROTEIN-RELATED"/>
    <property type="match status" value="1"/>
</dbReference>
<evidence type="ECO:0000256" key="1">
    <source>
        <dbReference type="SAM" id="Phobius"/>
    </source>
</evidence>
<feature type="transmembrane region" description="Helical" evidence="1">
    <location>
        <begin position="42"/>
        <end position="67"/>
    </location>
</feature>
<dbReference type="EMBL" id="JXBZ01000008">
    <property type="protein sequence ID" value="KJY48820.1"/>
    <property type="molecule type" value="Genomic_DNA"/>
</dbReference>
<comment type="caution">
    <text evidence="2">The sequence shown here is derived from an EMBL/GenBank/DDBJ whole genome shotgun (WGS) entry which is preliminary data.</text>
</comment>
<protein>
    <submittedName>
        <fullName evidence="2">Uncharacterized protein</fullName>
    </submittedName>
</protein>
<evidence type="ECO:0000313" key="3">
    <source>
        <dbReference type="Proteomes" id="UP000033695"/>
    </source>
</evidence>
<dbReference type="STRING" id="1218508.JG29_12310"/>
<proteinExistence type="predicted"/>
<feature type="transmembrane region" description="Helical" evidence="1">
    <location>
        <begin position="138"/>
        <end position="160"/>
    </location>
</feature>
<dbReference type="PATRIC" id="fig|1218508.4.peg.1218"/>
<evidence type="ECO:0000313" key="2">
    <source>
        <dbReference type="EMBL" id="KJY48820.1"/>
    </source>
</evidence>
<feature type="transmembrane region" description="Helical" evidence="1">
    <location>
        <begin position="88"/>
        <end position="113"/>
    </location>
</feature>
<reference evidence="2 3" key="1">
    <citation type="submission" date="2014-12" db="EMBL/GenBank/DDBJ databases">
        <title>Comparative genomics of the lactic acid bacteria isolated from the honey bee gut.</title>
        <authorList>
            <person name="Ellegaard K.M."/>
            <person name="Tamarit D."/>
            <person name="Javelind E."/>
            <person name="Olofsson T."/>
            <person name="Andersson S.G."/>
            <person name="Vasquez A."/>
        </authorList>
    </citation>
    <scope>NUCLEOTIDE SEQUENCE [LARGE SCALE GENOMIC DNA]</scope>
    <source>
        <strain evidence="2 3">Hon2</strain>
    </source>
</reference>
<accession>A0A0F4KQY4</accession>
<keyword evidence="1" id="KW-0812">Transmembrane</keyword>
<keyword evidence="1" id="KW-1133">Transmembrane helix</keyword>
<gene>
    <name evidence="2" type="ORF">JG29_12310</name>
</gene>
<dbReference type="Proteomes" id="UP000033695">
    <property type="component" value="Unassembled WGS sequence"/>
</dbReference>
<organism evidence="2 3">
    <name type="scientific">Bombilactobacillus mellis</name>
    <dbReference type="NCBI Taxonomy" id="1218508"/>
    <lineage>
        <taxon>Bacteria</taxon>
        <taxon>Bacillati</taxon>
        <taxon>Bacillota</taxon>
        <taxon>Bacilli</taxon>
        <taxon>Lactobacillales</taxon>
        <taxon>Lactobacillaceae</taxon>
        <taxon>Bombilactobacillus</taxon>
    </lineage>
</organism>
<keyword evidence="1" id="KW-0472">Membrane</keyword>
<feature type="transmembrane region" description="Helical" evidence="1">
    <location>
        <begin position="12"/>
        <end position="30"/>
    </location>
</feature>
<name>A0A0F4KQY4_9LACO</name>
<dbReference type="RefSeq" id="WP_052696325.1">
    <property type="nucleotide sequence ID" value="NZ_JBHTHW010000008.1"/>
</dbReference>
<dbReference type="AlphaFoldDB" id="A0A0F4KQY4"/>
<dbReference type="HOGENOM" id="CLU_050687_1_0_9"/>
<sequence>MIDCLKQENFKFWHQHFPFYGMAALALFMLETAISGPIKPRIIAQGFGLGQWVILIMITISPTFLALEYKNNTIITLFYKNSNKKNIYCAKFLLTFSYGLLLDAGGFIFALGLKSLFVGDKYSWTIIYENTQDLITTLLLNIGGSIVYLLFIIALCFFLFTLIKVNVAVIGIGIALGFLGASFSQLLMDSFPHYQNLLKWNPLNMINIINQLPQVNYAQHSTLENS</sequence>